<organism evidence="1 2">
    <name type="scientific">Mortierella isabellina</name>
    <name type="common">Filamentous fungus</name>
    <name type="synonym">Umbelopsis isabellina</name>
    <dbReference type="NCBI Taxonomy" id="91625"/>
    <lineage>
        <taxon>Eukaryota</taxon>
        <taxon>Fungi</taxon>
        <taxon>Fungi incertae sedis</taxon>
        <taxon>Mucoromycota</taxon>
        <taxon>Mucoromycotina</taxon>
        <taxon>Umbelopsidomycetes</taxon>
        <taxon>Umbelopsidales</taxon>
        <taxon>Umbelopsidaceae</taxon>
        <taxon>Umbelopsis</taxon>
    </lineage>
</organism>
<gene>
    <name evidence="1" type="ORF">INT43_006655</name>
</gene>
<dbReference type="PANTHER" id="PTHR36693">
    <property type="entry name" value="GH02722P"/>
    <property type="match status" value="1"/>
</dbReference>
<protein>
    <submittedName>
        <fullName evidence="1">Uncharacterized protein</fullName>
    </submittedName>
</protein>
<evidence type="ECO:0000313" key="1">
    <source>
        <dbReference type="EMBL" id="KAG2183647.1"/>
    </source>
</evidence>
<sequence length="284" mass="32665">MLERDQTALQCHDFSTTFSAQSLNDCHGCIKVCRVRNYSTRNQQKPIAANVITAQISRSFIPTPDHKDRYQAIVCCNDIQTFHASLLRWKDYAETVTKLLLRRCLKGNSTVIKKGCTREQQKILIRIVLTVKDGYVPRSFRLGDSRCMERLWSSWARDGVMQFTGLYFAVLGGAYSSLAKANSHYARKAGILAKRQIRLAQLVNDPIQECKCWLYYAEDLIHMRKLRKAEKILEAQLAYVSDQQNSVLEKMCESVRHKLLVAQESVEEEKKAKNQLIEKLEKVS</sequence>
<dbReference type="AlphaFoldDB" id="A0A8H7Q0E8"/>
<dbReference type="EMBL" id="JAEPQZ010000003">
    <property type="protein sequence ID" value="KAG2183647.1"/>
    <property type="molecule type" value="Genomic_DNA"/>
</dbReference>
<dbReference type="InterPro" id="IPR032072">
    <property type="entry name" value="DUF4807"/>
</dbReference>
<dbReference type="OrthoDB" id="121932at2759"/>
<comment type="caution">
    <text evidence="1">The sequence shown here is derived from an EMBL/GenBank/DDBJ whole genome shotgun (WGS) entry which is preliminary data.</text>
</comment>
<dbReference type="PANTHER" id="PTHR36693:SF1">
    <property type="entry name" value="GH02722P"/>
    <property type="match status" value="1"/>
</dbReference>
<keyword evidence="2" id="KW-1185">Reference proteome</keyword>
<dbReference type="Pfam" id="PF16065">
    <property type="entry name" value="DUF4807"/>
    <property type="match status" value="1"/>
</dbReference>
<evidence type="ECO:0000313" key="2">
    <source>
        <dbReference type="Proteomes" id="UP000654370"/>
    </source>
</evidence>
<proteinExistence type="predicted"/>
<name>A0A8H7Q0E8_MORIS</name>
<dbReference type="Proteomes" id="UP000654370">
    <property type="component" value="Unassembled WGS sequence"/>
</dbReference>
<feature type="non-terminal residue" evidence="1">
    <location>
        <position position="1"/>
    </location>
</feature>
<accession>A0A8H7Q0E8</accession>
<reference evidence="1" key="1">
    <citation type="submission" date="2020-12" db="EMBL/GenBank/DDBJ databases">
        <title>Metabolic potential, ecology and presence of endohyphal bacteria is reflected in genomic diversity of Mucoromycotina.</title>
        <authorList>
            <person name="Muszewska A."/>
            <person name="Okrasinska A."/>
            <person name="Steczkiewicz K."/>
            <person name="Drgas O."/>
            <person name="Orlowska M."/>
            <person name="Perlinska-Lenart U."/>
            <person name="Aleksandrzak-Piekarczyk T."/>
            <person name="Szatraj K."/>
            <person name="Zielenkiewicz U."/>
            <person name="Pilsyk S."/>
            <person name="Malc E."/>
            <person name="Mieczkowski P."/>
            <person name="Kruszewska J.S."/>
            <person name="Biernat P."/>
            <person name="Pawlowska J."/>
        </authorList>
    </citation>
    <scope>NUCLEOTIDE SEQUENCE</scope>
    <source>
        <strain evidence="1">WA0000067209</strain>
    </source>
</reference>